<evidence type="ECO:0000256" key="5">
    <source>
        <dbReference type="ARBA" id="ARBA00023163"/>
    </source>
</evidence>
<keyword evidence="9" id="KW-1185">Reference proteome</keyword>
<dbReference type="GO" id="GO:0003677">
    <property type="term" value="F:DNA binding"/>
    <property type="evidence" value="ECO:0007669"/>
    <property type="project" value="UniProtKB-KW"/>
</dbReference>
<dbReference type="STRING" id="479431.Namu_4809"/>
<dbReference type="Proteomes" id="UP000002218">
    <property type="component" value="Chromosome"/>
</dbReference>
<keyword evidence="3" id="KW-0805">Transcription regulation</keyword>
<dbReference type="KEGG" id="nml:Namu_4809"/>
<reference evidence="8 9" key="2">
    <citation type="journal article" date="2010" name="Stand. Genomic Sci.">
        <title>Complete genome sequence of Nakamurella multipartita type strain (Y-104).</title>
        <authorList>
            <person name="Tice H."/>
            <person name="Mayilraj S."/>
            <person name="Sims D."/>
            <person name="Lapidus A."/>
            <person name="Nolan M."/>
            <person name="Lucas S."/>
            <person name="Glavina Del Rio T."/>
            <person name="Copeland A."/>
            <person name="Cheng J.F."/>
            <person name="Meincke L."/>
            <person name="Bruce D."/>
            <person name="Goodwin L."/>
            <person name="Pitluck S."/>
            <person name="Ivanova N."/>
            <person name="Mavromatis K."/>
            <person name="Ovchinnikova G."/>
            <person name="Pati A."/>
            <person name="Chen A."/>
            <person name="Palaniappan K."/>
            <person name="Land M."/>
            <person name="Hauser L."/>
            <person name="Chang Y.J."/>
            <person name="Jeffries C.D."/>
            <person name="Detter J.C."/>
            <person name="Brettin T."/>
            <person name="Rohde M."/>
            <person name="Goker M."/>
            <person name="Bristow J."/>
            <person name="Eisen J.A."/>
            <person name="Markowitz V."/>
            <person name="Hugenholtz P."/>
            <person name="Kyrpides N.C."/>
            <person name="Klenk H.P."/>
            <person name="Chen F."/>
        </authorList>
    </citation>
    <scope>NUCLEOTIDE SEQUENCE [LARGE SCALE GENOMIC DNA]</scope>
    <source>
        <strain evidence="9">ATCC 700099 / DSM 44233 / CIP 104796 / JCM 9543 / NBRC 105858 / Y-104</strain>
    </source>
</reference>
<dbReference type="InterPro" id="IPR000524">
    <property type="entry name" value="Tscrpt_reg_HTH_GntR"/>
</dbReference>
<organism evidence="8 9">
    <name type="scientific">Nakamurella multipartita (strain ATCC 700099 / DSM 44233 / CIP 104796 / JCM 9543 / NBRC 105858 / Y-104)</name>
    <name type="common">Microsphaera multipartita</name>
    <dbReference type="NCBI Taxonomy" id="479431"/>
    <lineage>
        <taxon>Bacteria</taxon>
        <taxon>Bacillati</taxon>
        <taxon>Actinomycetota</taxon>
        <taxon>Actinomycetes</taxon>
        <taxon>Nakamurellales</taxon>
        <taxon>Nakamurellaceae</taxon>
        <taxon>Nakamurella</taxon>
    </lineage>
</organism>
<evidence type="ECO:0000256" key="2">
    <source>
        <dbReference type="ARBA" id="ARBA00022898"/>
    </source>
</evidence>
<evidence type="ECO:0000259" key="7">
    <source>
        <dbReference type="PROSITE" id="PS50949"/>
    </source>
</evidence>
<keyword evidence="4" id="KW-0238">DNA-binding</keyword>
<dbReference type="InterPro" id="IPR004839">
    <property type="entry name" value="Aminotransferase_I/II_large"/>
</dbReference>
<dbReference type="GO" id="GO:0030170">
    <property type="term" value="F:pyridoxal phosphate binding"/>
    <property type="evidence" value="ECO:0007669"/>
    <property type="project" value="InterPro"/>
</dbReference>
<dbReference type="InterPro" id="IPR051446">
    <property type="entry name" value="HTH_trans_reg/aminotransferase"/>
</dbReference>
<dbReference type="AlphaFoldDB" id="C8X8Y6"/>
<dbReference type="PANTHER" id="PTHR46577:SF1">
    <property type="entry name" value="HTH-TYPE TRANSCRIPTIONAL REGULATORY PROTEIN GABR"/>
    <property type="match status" value="1"/>
</dbReference>
<evidence type="ECO:0000256" key="3">
    <source>
        <dbReference type="ARBA" id="ARBA00023015"/>
    </source>
</evidence>
<dbReference type="EMBL" id="CP001737">
    <property type="protein sequence ID" value="ACV81084.1"/>
    <property type="molecule type" value="Genomic_DNA"/>
</dbReference>
<dbReference type="Gene3D" id="1.10.10.10">
    <property type="entry name" value="Winged helix-like DNA-binding domain superfamily/Winged helix DNA-binding domain"/>
    <property type="match status" value="1"/>
</dbReference>
<comment type="similarity">
    <text evidence="1">In the C-terminal section; belongs to the class-I pyridoxal-phosphate-dependent aminotransferase family.</text>
</comment>
<dbReference type="CDD" id="cd00609">
    <property type="entry name" value="AAT_like"/>
    <property type="match status" value="1"/>
</dbReference>
<evidence type="ECO:0000256" key="6">
    <source>
        <dbReference type="SAM" id="MobiDB-lite"/>
    </source>
</evidence>
<dbReference type="Pfam" id="PF00392">
    <property type="entry name" value="GntR"/>
    <property type="match status" value="1"/>
</dbReference>
<name>C8X8Y6_NAKMY</name>
<feature type="region of interest" description="Disordered" evidence="6">
    <location>
        <begin position="105"/>
        <end position="129"/>
    </location>
</feature>
<evidence type="ECO:0000313" key="8">
    <source>
        <dbReference type="EMBL" id="ACV81084.1"/>
    </source>
</evidence>
<reference evidence="9" key="1">
    <citation type="submission" date="2009-09" db="EMBL/GenBank/DDBJ databases">
        <title>The complete genome of Nakamurella multipartita DSM 44233.</title>
        <authorList>
            <consortium name="US DOE Joint Genome Institute (JGI-PGF)"/>
            <person name="Lucas S."/>
            <person name="Copeland A."/>
            <person name="Lapidus A."/>
            <person name="Glavina del Rio T."/>
            <person name="Dalin E."/>
            <person name="Tice H."/>
            <person name="Bruce D."/>
            <person name="Goodwin L."/>
            <person name="Pitluck S."/>
            <person name="Kyrpides N."/>
            <person name="Mavromatis K."/>
            <person name="Ivanova N."/>
            <person name="Ovchinnikova G."/>
            <person name="Sims D."/>
            <person name="Meincke L."/>
            <person name="Brettin T."/>
            <person name="Detter J.C."/>
            <person name="Han C."/>
            <person name="Larimer F."/>
            <person name="Land M."/>
            <person name="Hauser L."/>
            <person name="Markowitz V."/>
            <person name="Cheng J.-F."/>
            <person name="Hugenholtz P."/>
            <person name="Woyke T."/>
            <person name="Wu D."/>
            <person name="Klenk H.-P."/>
            <person name="Eisen J.A."/>
        </authorList>
    </citation>
    <scope>NUCLEOTIDE SEQUENCE [LARGE SCALE GENOMIC DNA]</scope>
    <source>
        <strain evidence="9">ATCC 700099 / DSM 44233 / CIP 104796 / JCM 9543 / NBRC 105858 / Y-104</strain>
    </source>
</reference>
<dbReference type="Pfam" id="PF00155">
    <property type="entry name" value="Aminotran_1_2"/>
    <property type="match status" value="1"/>
</dbReference>
<evidence type="ECO:0000256" key="1">
    <source>
        <dbReference type="ARBA" id="ARBA00005384"/>
    </source>
</evidence>
<evidence type="ECO:0000313" key="9">
    <source>
        <dbReference type="Proteomes" id="UP000002218"/>
    </source>
</evidence>
<dbReference type="InterPro" id="IPR036390">
    <property type="entry name" value="WH_DNA-bd_sf"/>
</dbReference>
<keyword evidence="5" id="KW-0804">Transcription</keyword>
<dbReference type="OrthoDB" id="594134at2"/>
<evidence type="ECO:0000256" key="4">
    <source>
        <dbReference type="ARBA" id="ARBA00023125"/>
    </source>
</evidence>
<dbReference type="eggNOG" id="COG1167">
    <property type="taxonomic scope" value="Bacteria"/>
</dbReference>
<dbReference type="SUPFAM" id="SSF46785">
    <property type="entry name" value="Winged helix' DNA-binding domain"/>
    <property type="match status" value="1"/>
</dbReference>
<dbReference type="InterPro" id="IPR036388">
    <property type="entry name" value="WH-like_DNA-bd_sf"/>
</dbReference>
<dbReference type="SUPFAM" id="SSF53383">
    <property type="entry name" value="PLP-dependent transferases"/>
    <property type="match status" value="1"/>
</dbReference>
<dbReference type="InterPro" id="IPR015421">
    <property type="entry name" value="PyrdxlP-dep_Trfase_major"/>
</dbReference>
<dbReference type="InParanoid" id="C8X8Y6"/>
<proteinExistence type="inferred from homology"/>
<dbReference type="InterPro" id="IPR015424">
    <property type="entry name" value="PyrdxlP-dep_Trfase"/>
</dbReference>
<dbReference type="PROSITE" id="PS50949">
    <property type="entry name" value="HTH_GNTR"/>
    <property type="match status" value="1"/>
</dbReference>
<keyword evidence="2" id="KW-0663">Pyridoxal phosphate</keyword>
<keyword evidence="8" id="KW-0808">Transferase</keyword>
<dbReference type="PANTHER" id="PTHR46577">
    <property type="entry name" value="HTH-TYPE TRANSCRIPTIONAL REGULATORY PROTEIN GABR"/>
    <property type="match status" value="1"/>
</dbReference>
<dbReference type="GO" id="GO:0003700">
    <property type="term" value="F:DNA-binding transcription factor activity"/>
    <property type="evidence" value="ECO:0007669"/>
    <property type="project" value="InterPro"/>
</dbReference>
<dbReference type="RefSeq" id="WP_015749895.1">
    <property type="nucleotide sequence ID" value="NC_013235.1"/>
</dbReference>
<feature type="domain" description="HTH gntR-type" evidence="7">
    <location>
        <begin position="29"/>
        <end position="97"/>
    </location>
</feature>
<dbReference type="SMART" id="SM00345">
    <property type="entry name" value="HTH_GNTR"/>
    <property type="match status" value="1"/>
</dbReference>
<gene>
    <name evidence="8" type="ordered locus">Namu_4809</name>
</gene>
<protein>
    <submittedName>
        <fullName evidence="8">Transcriptional regulator, GntR family with aminotransferase domain</fullName>
    </submittedName>
</protein>
<sequence length="508" mass="53401">MEESIPHPSHRSKGASDFLSLRTDEAPAGGKAGWLADRIRAAVADRRLRPGDRLPAGRTLAADLGVSRGVVTEAYRRLLDDGLVVTAGRGGTVVAAAGAAVAHPPLRSPGSAAARADRQTPVTESRPGGLFGETSADVFTALRAAPARFDLSPGLPDLTAFPRAAWMRAERAVLDDLTPAAFGYGDPAGTPRLRAAVAGWLARFRGIAADPDEIVIVAGVAQALALLARALTRRGQHRIGVEDPGSLGARRQLQHWGMTTVPVPVDRAGLRVDALRDSGAATVLVSPAHEFPMGVVLDGTRRRDLTAWAADGGLIVEDDYDAEHRYDRPPVTALRAAVPDRVCYTGSVSKILAPALRIGWLLPPRDLLGEVIAAKREADLGNPALPQLVLARLMDQGHLESHLRMVRRRHRRRRDAMVDALARHLPTATVHGAAAGLHLTVTLDAPPSAPVDDRVIAAAALAAGVKVQPLSWHRIAPGAAGLVLGYAATPAGRIEEGVAALAAVIGRA</sequence>
<accession>C8X8Y6</accession>
<dbReference type="Gene3D" id="3.40.640.10">
    <property type="entry name" value="Type I PLP-dependent aspartate aminotransferase-like (Major domain)"/>
    <property type="match status" value="1"/>
</dbReference>
<dbReference type="GO" id="GO:0008483">
    <property type="term" value="F:transaminase activity"/>
    <property type="evidence" value="ECO:0007669"/>
    <property type="project" value="UniProtKB-KW"/>
</dbReference>
<dbReference type="PRINTS" id="PR00035">
    <property type="entry name" value="HTHGNTR"/>
</dbReference>
<dbReference type="CDD" id="cd07377">
    <property type="entry name" value="WHTH_GntR"/>
    <property type="match status" value="1"/>
</dbReference>
<dbReference type="HOGENOM" id="CLU_017584_0_1_11"/>
<keyword evidence="8" id="KW-0032">Aminotransferase</keyword>